<keyword evidence="7" id="KW-0807">Transducer</keyword>
<comment type="subcellular location">
    <subcellularLocation>
        <location evidence="1">Cell membrane</location>
        <topology evidence="1">Multi-pass membrane protein</topology>
    </subcellularLocation>
</comment>
<evidence type="ECO:0000256" key="5">
    <source>
        <dbReference type="ARBA" id="ARBA00022989"/>
    </source>
</evidence>
<accession>A0A9N9R4J4</accession>
<evidence type="ECO:0000313" key="11">
    <source>
        <dbReference type="EMBL" id="CAG9789413.1"/>
    </source>
</evidence>
<organism evidence="10 12">
    <name type="scientific">Diatraea saccharalis</name>
    <name type="common">sugarcane borer</name>
    <dbReference type="NCBI Taxonomy" id="40085"/>
    <lineage>
        <taxon>Eukaryota</taxon>
        <taxon>Metazoa</taxon>
        <taxon>Ecdysozoa</taxon>
        <taxon>Arthropoda</taxon>
        <taxon>Hexapoda</taxon>
        <taxon>Insecta</taxon>
        <taxon>Pterygota</taxon>
        <taxon>Neoptera</taxon>
        <taxon>Endopterygota</taxon>
        <taxon>Lepidoptera</taxon>
        <taxon>Glossata</taxon>
        <taxon>Ditrysia</taxon>
        <taxon>Pyraloidea</taxon>
        <taxon>Crambidae</taxon>
        <taxon>Crambinae</taxon>
        <taxon>Diatraea</taxon>
    </lineage>
</organism>
<evidence type="ECO:0000256" key="4">
    <source>
        <dbReference type="ARBA" id="ARBA00022692"/>
    </source>
</evidence>
<keyword evidence="12" id="KW-1185">Reference proteome</keyword>
<sequence>MGIKTSDINQSAEFFMLSGVNCTNESVVSEIRYDPLYPYALNSNERWLMFKCLIGTLIIVCNLTVVISSGLIIKKGQQPKSTYLLLGNVSLADTMIGIFMIFVGILGTSMRSDQLCIFRLGMIICSAKVSIFSVCLLAIDRYIYILHGLYYQKWFNTTRVRIGIICIWIIGKF</sequence>
<keyword evidence="7" id="KW-0297">G-protein coupled receptor</keyword>
<feature type="transmembrane region" description="Helical" evidence="8">
    <location>
        <begin position="48"/>
        <end position="73"/>
    </location>
</feature>
<evidence type="ECO:0000259" key="9">
    <source>
        <dbReference type="PROSITE" id="PS50262"/>
    </source>
</evidence>
<feature type="transmembrane region" description="Helical" evidence="8">
    <location>
        <begin position="117"/>
        <end position="139"/>
    </location>
</feature>
<dbReference type="PROSITE" id="PS00237">
    <property type="entry name" value="G_PROTEIN_RECEP_F1_1"/>
    <property type="match status" value="1"/>
</dbReference>
<dbReference type="PANTHER" id="PTHR22750">
    <property type="entry name" value="G-PROTEIN COUPLED RECEPTOR"/>
    <property type="match status" value="1"/>
</dbReference>
<proteinExistence type="inferred from homology"/>
<dbReference type="Proteomes" id="UP001153714">
    <property type="component" value="Chromosome 2"/>
</dbReference>
<dbReference type="GO" id="GO:0004930">
    <property type="term" value="F:G protein-coupled receptor activity"/>
    <property type="evidence" value="ECO:0007669"/>
    <property type="project" value="UniProtKB-KW"/>
</dbReference>
<dbReference type="Gene3D" id="1.20.1070.10">
    <property type="entry name" value="Rhodopsin 7-helix transmembrane proteins"/>
    <property type="match status" value="1"/>
</dbReference>
<dbReference type="GO" id="GO:0005886">
    <property type="term" value="C:plasma membrane"/>
    <property type="evidence" value="ECO:0007669"/>
    <property type="project" value="UniProtKB-SubCell"/>
</dbReference>
<dbReference type="InterPro" id="IPR000276">
    <property type="entry name" value="GPCR_Rhodpsn"/>
</dbReference>
<evidence type="ECO:0000256" key="1">
    <source>
        <dbReference type="ARBA" id="ARBA00004651"/>
    </source>
</evidence>
<keyword evidence="6 8" id="KW-0472">Membrane</keyword>
<keyword evidence="4 7" id="KW-0812">Transmembrane</keyword>
<keyword evidence="3" id="KW-1003">Cell membrane</keyword>
<dbReference type="OrthoDB" id="10011551at2759"/>
<keyword evidence="5 8" id="KW-1133">Transmembrane helix</keyword>
<evidence type="ECO:0000256" key="7">
    <source>
        <dbReference type="RuleBase" id="RU000688"/>
    </source>
</evidence>
<dbReference type="SUPFAM" id="SSF81321">
    <property type="entry name" value="Family A G protein-coupled receptor-like"/>
    <property type="match status" value="1"/>
</dbReference>
<gene>
    <name evidence="10" type="ORF">DIATSA_LOCUS7147</name>
    <name evidence="11" type="ORF">DIATSA_LOCUS7148</name>
</gene>
<dbReference type="AlphaFoldDB" id="A0A9N9R4J4"/>
<comment type="similarity">
    <text evidence="2 7">Belongs to the G-protein coupled receptor 1 family.</text>
</comment>
<dbReference type="EMBL" id="OU893333">
    <property type="protein sequence ID" value="CAG9789411.1"/>
    <property type="molecule type" value="Genomic_DNA"/>
</dbReference>
<dbReference type="Pfam" id="PF00001">
    <property type="entry name" value="7tm_1"/>
    <property type="match status" value="1"/>
</dbReference>
<dbReference type="InterPro" id="IPR017452">
    <property type="entry name" value="GPCR_Rhodpsn_7TM"/>
</dbReference>
<keyword evidence="7" id="KW-0675">Receptor</keyword>
<reference evidence="10" key="2">
    <citation type="submission" date="2022-10" db="EMBL/GenBank/DDBJ databases">
        <authorList>
            <consortium name="ENA_rothamsted_submissions"/>
            <consortium name="culmorum"/>
            <person name="King R."/>
        </authorList>
    </citation>
    <scope>NUCLEOTIDE SEQUENCE</scope>
</reference>
<evidence type="ECO:0000313" key="12">
    <source>
        <dbReference type="Proteomes" id="UP001153714"/>
    </source>
</evidence>
<feature type="transmembrane region" description="Helical" evidence="8">
    <location>
        <begin position="85"/>
        <end position="105"/>
    </location>
</feature>
<dbReference type="EMBL" id="OU893333">
    <property type="protein sequence ID" value="CAG9789413.1"/>
    <property type="molecule type" value="Genomic_DNA"/>
</dbReference>
<evidence type="ECO:0000256" key="3">
    <source>
        <dbReference type="ARBA" id="ARBA00022475"/>
    </source>
</evidence>
<feature type="domain" description="G-protein coupled receptors family 1 profile" evidence="9">
    <location>
        <begin position="61"/>
        <end position="173"/>
    </location>
</feature>
<dbReference type="PROSITE" id="PS50262">
    <property type="entry name" value="G_PROTEIN_RECEP_F1_2"/>
    <property type="match status" value="1"/>
</dbReference>
<dbReference type="PRINTS" id="PR00237">
    <property type="entry name" value="GPCRRHODOPSN"/>
</dbReference>
<evidence type="ECO:0000256" key="6">
    <source>
        <dbReference type="ARBA" id="ARBA00023136"/>
    </source>
</evidence>
<protein>
    <recommendedName>
        <fullName evidence="9">G-protein coupled receptors family 1 profile domain-containing protein</fullName>
    </recommendedName>
</protein>
<name>A0A9N9R4J4_9NEOP</name>
<evidence type="ECO:0000256" key="2">
    <source>
        <dbReference type="ARBA" id="ARBA00010663"/>
    </source>
</evidence>
<evidence type="ECO:0000313" key="10">
    <source>
        <dbReference type="EMBL" id="CAG9789411.1"/>
    </source>
</evidence>
<evidence type="ECO:0000256" key="8">
    <source>
        <dbReference type="SAM" id="Phobius"/>
    </source>
</evidence>
<reference evidence="10" key="1">
    <citation type="submission" date="2021-12" db="EMBL/GenBank/DDBJ databases">
        <authorList>
            <person name="King R."/>
        </authorList>
    </citation>
    <scope>NUCLEOTIDE SEQUENCE</scope>
</reference>